<feature type="region of interest" description="Disordered" evidence="1">
    <location>
        <begin position="23"/>
        <end position="105"/>
    </location>
</feature>
<sequence length="105" mass="11708">MTADTVEQQKQLYSKQLAAHTLRQWNSVRQNTSQDSQNKRPGKPSNDKPNDKSASENNSNGGQARPTTPGRGQSYTNSKKDVQVIDYALQSRKHGQRPDRAPCTP</sequence>
<evidence type="ECO:0000256" key="1">
    <source>
        <dbReference type="SAM" id="MobiDB-lite"/>
    </source>
</evidence>
<proteinExistence type="predicted"/>
<gene>
    <name evidence="2" type="ORF">BDQ12DRAFT_721026</name>
</gene>
<keyword evidence="3" id="KW-1185">Reference proteome</keyword>
<name>A0A5C3M9G2_9AGAR</name>
<dbReference type="AlphaFoldDB" id="A0A5C3M9G2"/>
<organism evidence="2 3">
    <name type="scientific">Crucibulum laeve</name>
    <dbReference type="NCBI Taxonomy" id="68775"/>
    <lineage>
        <taxon>Eukaryota</taxon>
        <taxon>Fungi</taxon>
        <taxon>Dikarya</taxon>
        <taxon>Basidiomycota</taxon>
        <taxon>Agaricomycotina</taxon>
        <taxon>Agaricomycetes</taxon>
        <taxon>Agaricomycetidae</taxon>
        <taxon>Agaricales</taxon>
        <taxon>Agaricineae</taxon>
        <taxon>Nidulariaceae</taxon>
        <taxon>Crucibulum</taxon>
    </lineage>
</organism>
<evidence type="ECO:0000313" key="3">
    <source>
        <dbReference type="Proteomes" id="UP000308652"/>
    </source>
</evidence>
<dbReference type="OrthoDB" id="3262732at2759"/>
<feature type="compositionally biased region" description="Polar residues" evidence="1">
    <location>
        <begin position="55"/>
        <end position="77"/>
    </location>
</feature>
<evidence type="ECO:0000313" key="2">
    <source>
        <dbReference type="EMBL" id="TFK41343.1"/>
    </source>
</evidence>
<feature type="compositionally biased region" description="Polar residues" evidence="1">
    <location>
        <begin position="23"/>
        <end position="36"/>
    </location>
</feature>
<feature type="compositionally biased region" description="Basic and acidic residues" evidence="1">
    <location>
        <begin position="96"/>
        <end position="105"/>
    </location>
</feature>
<dbReference type="EMBL" id="ML213595">
    <property type="protein sequence ID" value="TFK41343.1"/>
    <property type="molecule type" value="Genomic_DNA"/>
</dbReference>
<reference evidence="2 3" key="1">
    <citation type="journal article" date="2019" name="Nat. Ecol. Evol.">
        <title>Megaphylogeny resolves global patterns of mushroom evolution.</title>
        <authorList>
            <person name="Varga T."/>
            <person name="Krizsan K."/>
            <person name="Foldi C."/>
            <person name="Dima B."/>
            <person name="Sanchez-Garcia M."/>
            <person name="Sanchez-Ramirez S."/>
            <person name="Szollosi G.J."/>
            <person name="Szarkandi J.G."/>
            <person name="Papp V."/>
            <person name="Albert L."/>
            <person name="Andreopoulos W."/>
            <person name="Angelini C."/>
            <person name="Antonin V."/>
            <person name="Barry K.W."/>
            <person name="Bougher N.L."/>
            <person name="Buchanan P."/>
            <person name="Buyck B."/>
            <person name="Bense V."/>
            <person name="Catcheside P."/>
            <person name="Chovatia M."/>
            <person name="Cooper J."/>
            <person name="Damon W."/>
            <person name="Desjardin D."/>
            <person name="Finy P."/>
            <person name="Geml J."/>
            <person name="Haridas S."/>
            <person name="Hughes K."/>
            <person name="Justo A."/>
            <person name="Karasinski D."/>
            <person name="Kautmanova I."/>
            <person name="Kiss B."/>
            <person name="Kocsube S."/>
            <person name="Kotiranta H."/>
            <person name="LaButti K.M."/>
            <person name="Lechner B.E."/>
            <person name="Liimatainen K."/>
            <person name="Lipzen A."/>
            <person name="Lukacs Z."/>
            <person name="Mihaltcheva S."/>
            <person name="Morgado L.N."/>
            <person name="Niskanen T."/>
            <person name="Noordeloos M.E."/>
            <person name="Ohm R.A."/>
            <person name="Ortiz-Santana B."/>
            <person name="Ovrebo C."/>
            <person name="Racz N."/>
            <person name="Riley R."/>
            <person name="Savchenko A."/>
            <person name="Shiryaev A."/>
            <person name="Soop K."/>
            <person name="Spirin V."/>
            <person name="Szebenyi C."/>
            <person name="Tomsovsky M."/>
            <person name="Tulloss R.E."/>
            <person name="Uehling J."/>
            <person name="Grigoriev I.V."/>
            <person name="Vagvolgyi C."/>
            <person name="Papp T."/>
            <person name="Martin F.M."/>
            <person name="Miettinen O."/>
            <person name="Hibbett D.S."/>
            <person name="Nagy L.G."/>
        </authorList>
    </citation>
    <scope>NUCLEOTIDE SEQUENCE [LARGE SCALE GENOMIC DNA]</scope>
    <source>
        <strain evidence="2 3">CBS 166.37</strain>
    </source>
</reference>
<accession>A0A5C3M9G2</accession>
<dbReference type="Proteomes" id="UP000308652">
    <property type="component" value="Unassembled WGS sequence"/>
</dbReference>
<feature type="compositionally biased region" description="Basic and acidic residues" evidence="1">
    <location>
        <begin position="45"/>
        <end position="54"/>
    </location>
</feature>
<protein>
    <submittedName>
        <fullName evidence="2">Uncharacterized protein</fullName>
    </submittedName>
</protein>